<feature type="transmembrane region" description="Helical" evidence="8">
    <location>
        <begin position="14"/>
        <end position="32"/>
    </location>
</feature>
<keyword evidence="2 8" id="KW-0812">Transmembrane</keyword>
<dbReference type="InterPro" id="IPR017871">
    <property type="entry name" value="ABC_transporter-like_CS"/>
</dbReference>
<dbReference type="PROSITE" id="PS00211">
    <property type="entry name" value="ABC_TRANSPORTER_1"/>
    <property type="match status" value="1"/>
</dbReference>
<dbReference type="Gene3D" id="1.20.1560.10">
    <property type="entry name" value="ABC transporter type 1, transmembrane domain"/>
    <property type="match status" value="1"/>
</dbReference>
<dbReference type="OrthoDB" id="6500128at2759"/>
<name>A0A7R9QBJ9_9ACAR</name>
<evidence type="ECO:0000259" key="9">
    <source>
        <dbReference type="PROSITE" id="PS50893"/>
    </source>
</evidence>
<evidence type="ECO:0000313" key="11">
    <source>
        <dbReference type="EMBL" id="CAD7638090.1"/>
    </source>
</evidence>
<dbReference type="InterPro" id="IPR003439">
    <property type="entry name" value="ABC_transporter-like_ATP-bd"/>
</dbReference>
<accession>A0A7R9QBJ9</accession>
<evidence type="ECO:0000256" key="6">
    <source>
        <dbReference type="ARBA" id="ARBA00023136"/>
    </source>
</evidence>
<dbReference type="EMBL" id="OC914998">
    <property type="protein sequence ID" value="CAD7638090.1"/>
    <property type="molecule type" value="Genomic_DNA"/>
</dbReference>
<evidence type="ECO:0000313" key="12">
    <source>
        <dbReference type="Proteomes" id="UP000728032"/>
    </source>
</evidence>
<dbReference type="PANTHER" id="PTHR24221">
    <property type="entry name" value="ATP-BINDING CASSETTE SUB-FAMILY B"/>
    <property type="match status" value="1"/>
</dbReference>
<dbReference type="AlphaFoldDB" id="A0A7R9QBJ9"/>
<dbReference type="PROSITE" id="PS50929">
    <property type="entry name" value="ABC_TM1F"/>
    <property type="match status" value="1"/>
</dbReference>
<feature type="transmembrane region" description="Helical" evidence="8">
    <location>
        <begin position="171"/>
        <end position="189"/>
    </location>
</feature>
<dbReference type="SUPFAM" id="SSF90123">
    <property type="entry name" value="ABC transporter transmembrane region"/>
    <property type="match status" value="1"/>
</dbReference>
<dbReference type="GO" id="GO:0140359">
    <property type="term" value="F:ABC-type transporter activity"/>
    <property type="evidence" value="ECO:0007669"/>
    <property type="project" value="InterPro"/>
</dbReference>
<feature type="non-terminal residue" evidence="11">
    <location>
        <position position="1"/>
    </location>
</feature>
<dbReference type="GO" id="GO:0016020">
    <property type="term" value="C:membrane"/>
    <property type="evidence" value="ECO:0007669"/>
    <property type="project" value="UniProtKB-SubCell"/>
</dbReference>
<feature type="domain" description="ABC transporter" evidence="9">
    <location>
        <begin position="191"/>
        <end position="419"/>
    </location>
</feature>
<comment type="subcellular location">
    <subcellularLocation>
        <location evidence="1">Membrane</location>
        <topology evidence="1">Multi-pass membrane protein</topology>
    </subcellularLocation>
</comment>
<dbReference type="InterPro" id="IPR036640">
    <property type="entry name" value="ABC1_TM_sf"/>
</dbReference>
<dbReference type="SUPFAM" id="SSF52540">
    <property type="entry name" value="P-loop containing nucleoside triphosphate hydrolases"/>
    <property type="match status" value="1"/>
</dbReference>
<dbReference type="PROSITE" id="PS50893">
    <property type="entry name" value="ABC_TRANSPORTER_2"/>
    <property type="match status" value="1"/>
</dbReference>
<protein>
    <submittedName>
        <fullName evidence="11">Uncharacterized protein</fullName>
    </submittedName>
</protein>
<dbReference type="GO" id="GO:0034040">
    <property type="term" value="F:ATPase-coupled lipid transmembrane transporter activity"/>
    <property type="evidence" value="ECO:0007669"/>
    <property type="project" value="TreeGrafter"/>
</dbReference>
<evidence type="ECO:0000256" key="1">
    <source>
        <dbReference type="ARBA" id="ARBA00004141"/>
    </source>
</evidence>
<keyword evidence="6 8" id="KW-0472">Membrane</keyword>
<dbReference type="InterPro" id="IPR003593">
    <property type="entry name" value="AAA+_ATPase"/>
</dbReference>
<evidence type="ECO:0000259" key="10">
    <source>
        <dbReference type="PROSITE" id="PS50929"/>
    </source>
</evidence>
<keyword evidence="3" id="KW-0547">Nucleotide-binding</keyword>
<evidence type="ECO:0000256" key="5">
    <source>
        <dbReference type="ARBA" id="ARBA00022989"/>
    </source>
</evidence>
<dbReference type="InterPro" id="IPR039421">
    <property type="entry name" value="Type_1_exporter"/>
</dbReference>
<keyword evidence="12" id="KW-1185">Reference proteome</keyword>
<keyword evidence="5 8" id="KW-1133">Transmembrane helix</keyword>
<keyword evidence="4" id="KW-0067">ATP-binding</keyword>
<dbReference type="EMBL" id="CAJPVJ010000173">
    <property type="protein sequence ID" value="CAG2161600.1"/>
    <property type="molecule type" value="Genomic_DNA"/>
</dbReference>
<reference evidence="11" key="1">
    <citation type="submission" date="2020-11" db="EMBL/GenBank/DDBJ databases">
        <authorList>
            <person name="Tran Van P."/>
        </authorList>
    </citation>
    <scope>NUCLEOTIDE SEQUENCE</scope>
</reference>
<dbReference type="InterPro" id="IPR027417">
    <property type="entry name" value="P-loop_NTPase"/>
</dbReference>
<dbReference type="InterPro" id="IPR011527">
    <property type="entry name" value="ABC1_TM_dom"/>
</dbReference>
<dbReference type="Pfam" id="PF00005">
    <property type="entry name" value="ABC_tran"/>
    <property type="match status" value="1"/>
</dbReference>
<dbReference type="Gene3D" id="3.40.50.300">
    <property type="entry name" value="P-loop containing nucleotide triphosphate hydrolases"/>
    <property type="match status" value="1"/>
</dbReference>
<dbReference type="Proteomes" id="UP000728032">
    <property type="component" value="Unassembled WGS sequence"/>
</dbReference>
<evidence type="ECO:0000256" key="8">
    <source>
        <dbReference type="SAM" id="Phobius"/>
    </source>
</evidence>
<organism evidence="11">
    <name type="scientific">Oppiella nova</name>
    <dbReference type="NCBI Taxonomy" id="334625"/>
    <lineage>
        <taxon>Eukaryota</taxon>
        <taxon>Metazoa</taxon>
        <taxon>Ecdysozoa</taxon>
        <taxon>Arthropoda</taxon>
        <taxon>Chelicerata</taxon>
        <taxon>Arachnida</taxon>
        <taxon>Acari</taxon>
        <taxon>Acariformes</taxon>
        <taxon>Sarcoptiformes</taxon>
        <taxon>Oribatida</taxon>
        <taxon>Brachypylina</taxon>
        <taxon>Oppioidea</taxon>
        <taxon>Oppiidae</taxon>
        <taxon>Oppiella</taxon>
    </lineage>
</organism>
<dbReference type="GO" id="GO:0005524">
    <property type="term" value="F:ATP binding"/>
    <property type="evidence" value="ECO:0007669"/>
    <property type="project" value="UniProtKB-KW"/>
</dbReference>
<evidence type="ECO:0000256" key="2">
    <source>
        <dbReference type="ARBA" id="ARBA00022692"/>
    </source>
</evidence>
<feature type="domain" description="ABC transmembrane type-1" evidence="10">
    <location>
        <begin position="96"/>
        <end position="214"/>
    </location>
</feature>
<proteinExistence type="inferred from homology"/>
<dbReference type="PANTHER" id="PTHR24221:SF654">
    <property type="entry name" value="ATP-BINDING CASSETTE SUB-FAMILY B MEMBER 6"/>
    <property type="match status" value="1"/>
</dbReference>
<dbReference type="GO" id="GO:0016887">
    <property type="term" value="F:ATP hydrolysis activity"/>
    <property type="evidence" value="ECO:0007669"/>
    <property type="project" value="InterPro"/>
</dbReference>
<gene>
    <name evidence="11" type="ORF">ONB1V03_LOCUS1204</name>
</gene>
<evidence type="ECO:0000256" key="3">
    <source>
        <dbReference type="ARBA" id="ARBA00022741"/>
    </source>
</evidence>
<dbReference type="Pfam" id="PF00664">
    <property type="entry name" value="ABC_membrane"/>
    <property type="match status" value="1"/>
</dbReference>
<dbReference type="SMART" id="SM00382">
    <property type="entry name" value="AAA"/>
    <property type="match status" value="1"/>
</dbReference>
<evidence type="ECO:0000256" key="4">
    <source>
        <dbReference type="ARBA" id="ARBA00022840"/>
    </source>
</evidence>
<evidence type="ECO:0000256" key="7">
    <source>
        <dbReference type="ARBA" id="ARBA00024363"/>
    </source>
</evidence>
<comment type="similarity">
    <text evidence="7">Belongs to the ABC transporter superfamily. ABCB family. Heavy Metal importer (TC 3.A.1.210) subfamily.</text>
</comment>
<sequence length="422" mass="48656">MTISLTAQDLQSSMIFWAGLYALWWEMLNIIFRTYDYIYLKTMPYIKGNILDELYNYTQYHSHKFFQDNLAGHITNRITETARSFEMIISTFCEKIIRISILCTDKINRYSLNYAKSKSMVAGSIVDSITNISAVRMFTSHRFERKHLDTRISNAIVDEQTMQFFMFKLRYVLGLSCSIMIFITLYYLAFLRSQLIITIGDCVLIITLTNSVADDIWDLTQEIGDMFEEIGSFNQGSGKTTFVNLITRLHDIETDSLRKNISVIPQEPILFHRTILENISYGKKDASKEEVIEAAKIAHIHDFIMSLPQNYDNLCGERGNNLSGGQRQRIVIARAILKNAPILILDEATSSLDSETENLIQESLQYLMHNKTVLVIAHRLSTLLNMDRILVFESGSIVEDGQHKELLKNSRLYKKLWSSQVK</sequence>